<sequence>MDWGTIVGTVVGGVMAVGATSLADRSRWRREEALHRIAVKRELYAAFLAAVAQTWNEMHAAVLLSDQPWPERARQATLAYQNGRVYELRYQLSITAPPDIVAQSDQTLRGMRDLRDKLNDGKTYASWEELKQDCQTWFDAFNAMRRAMRLELDPVALPLPPANP</sequence>
<organism evidence="2 3">
    <name type="scientific">Kitasatospora paracochleata</name>
    <dbReference type="NCBI Taxonomy" id="58354"/>
    <lineage>
        <taxon>Bacteria</taxon>
        <taxon>Bacillati</taxon>
        <taxon>Actinomycetota</taxon>
        <taxon>Actinomycetes</taxon>
        <taxon>Kitasatosporales</taxon>
        <taxon>Streptomycetaceae</taxon>
        <taxon>Kitasatospora</taxon>
    </lineage>
</organism>
<accession>A0ABT1J159</accession>
<keyword evidence="1" id="KW-1133">Transmembrane helix</keyword>
<evidence type="ECO:0000313" key="3">
    <source>
        <dbReference type="Proteomes" id="UP001206483"/>
    </source>
</evidence>
<protein>
    <recommendedName>
        <fullName evidence="4">Secreted protein</fullName>
    </recommendedName>
</protein>
<evidence type="ECO:0008006" key="4">
    <source>
        <dbReference type="Google" id="ProtNLM"/>
    </source>
</evidence>
<dbReference type="RefSeq" id="WP_253799521.1">
    <property type="nucleotide sequence ID" value="NZ_BAAAUB010000047.1"/>
</dbReference>
<dbReference type="EMBL" id="JAMZDX010000004">
    <property type="protein sequence ID" value="MCP2310889.1"/>
    <property type="molecule type" value="Genomic_DNA"/>
</dbReference>
<feature type="transmembrane region" description="Helical" evidence="1">
    <location>
        <begin position="6"/>
        <end position="23"/>
    </location>
</feature>
<proteinExistence type="predicted"/>
<reference evidence="2 3" key="1">
    <citation type="submission" date="2022-06" db="EMBL/GenBank/DDBJ databases">
        <title>Sequencing the genomes of 1000 actinobacteria strains.</title>
        <authorList>
            <person name="Klenk H.-P."/>
        </authorList>
    </citation>
    <scope>NUCLEOTIDE SEQUENCE [LARGE SCALE GENOMIC DNA]</scope>
    <source>
        <strain evidence="2 3">DSM 41656</strain>
    </source>
</reference>
<evidence type="ECO:0000256" key="1">
    <source>
        <dbReference type="SAM" id="Phobius"/>
    </source>
</evidence>
<name>A0ABT1J159_9ACTN</name>
<gene>
    <name evidence="2" type="ORF">FHR36_004052</name>
</gene>
<comment type="caution">
    <text evidence="2">The sequence shown here is derived from an EMBL/GenBank/DDBJ whole genome shotgun (WGS) entry which is preliminary data.</text>
</comment>
<keyword evidence="3" id="KW-1185">Reference proteome</keyword>
<keyword evidence="1" id="KW-0812">Transmembrane</keyword>
<evidence type="ECO:0000313" key="2">
    <source>
        <dbReference type="EMBL" id="MCP2310889.1"/>
    </source>
</evidence>
<dbReference type="Proteomes" id="UP001206483">
    <property type="component" value="Unassembled WGS sequence"/>
</dbReference>
<keyword evidence="1" id="KW-0472">Membrane</keyword>